<evidence type="ECO:0008006" key="4">
    <source>
        <dbReference type="Google" id="ProtNLM"/>
    </source>
</evidence>
<dbReference type="Proteomes" id="UP001501682">
    <property type="component" value="Unassembled WGS sequence"/>
</dbReference>
<keyword evidence="3" id="KW-1185">Reference proteome</keyword>
<comment type="caution">
    <text evidence="2">The sequence shown here is derived from an EMBL/GenBank/DDBJ whole genome shotgun (WGS) entry which is preliminary data.</text>
</comment>
<evidence type="ECO:0000313" key="3">
    <source>
        <dbReference type="Proteomes" id="UP001501682"/>
    </source>
</evidence>
<feature type="signal peptide" evidence="1">
    <location>
        <begin position="1"/>
        <end position="29"/>
    </location>
</feature>
<gene>
    <name evidence="2" type="ORF">GCM10022292_23430</name>
</gene>
<sequence length="168" mass="19515">MFNSKTQEIMSRKILVLSLALVFISSCNDQPEKTTTAVEVEETIDTNSKNLKGTWELVGFYNYKDNVAVDSFNTSSSSRQLKMYTDTKVMWCKHKPADSSEWFGYGTYKYKDDTLTEVLDFGSAVMNEVIAEKKAFKFELQLQNNRFQQIELDEDGNRIYSENYKRIE</sequence>
<evidence type="ECO:0000313" key="2">
    <source>
        <dbReference type="EMBL" id="GAA4244512.1"/>
    </source>
</evidence>
<protein>
    <recommendedName>
        <fullName evidence="4">Lipocalin-like domain-containing protein</fullName>
    </recommendedName>
</protein>
<accession>A0ABP8CX67</accession>
<proteinExistence type="predicted"/>
<keyword evidence="1" id="KW-0732">Signal</keyword>
<dbReference type="EMBL" id="BAABCB010000020">
    <property type="protein sequence ID" value="GAA4244512.1"/>
    <property type="molecule type" value="Genomic_DNA"/>
</dbReference>
<feature type="chain" id="PRO_5046144004" description="Lipocalin-like domain-containing protein" evidence="1">
    <location>
        <begin position="30"/>
        <end position="168"/>
    </location>
</feature>
<evidence type="ECO:0000256" key="1">
    <source>
        <dbReference type="SAM" id="SignalP"/>
    </source>
</evidence>
<dbReference type="PROSITE" id="PS51257">
    <property type="entry name" value="PROKAR_LIPOPROTEIN"/>
    <property type="match status" value="1"/>
</dbReference>
<reference evidence="3" key="1">
    <citation type="journal article" date="2019" name="Int. J. Syst. Evol. Microbiol.">
        <title>The Global Catalogue of Microorganisms (GCM) 10K type strain sequencing project: providing services to taxonomists for standard genome sequencing and annotation.</title>
        <authorList>
            <consortium name="The Broad Institute Genomics Platform"/>
            <consortium name="The Broad Institute Genome Sequencing Center for Infectious Disease"/>
            <person name="Wu L."/>
            <person name="Ma J."/>
        </authorList>
    </citation>
    <scope>NUCLEOTIDE SEQUENCE [LARGE SCALE GENOMIC DNA]</scope>
    <source>
        <strain evidence="3">JCM 17633</strain>
    </source>
</reference>
<name>A0ABP8CX67_9FLAO</name>
<organism evidence="2 3">
    <name type="scientific">Winogradskyella damuponensis</name>
    <dbReference type="NCBI Taxonomy" id="943939"/>
    <lineage>
        <taxon>Bacteria</taxon>
        <taxon>Pseudomonadati</taxon>
        <taxon>Bacteroidota</taxon>
        <taxon>Flavobacteriia</taxon>
        <taxon>Flavobacteriales</taxon>
        <taxon>Flavobacteriaceae</taxon>
        <taxon>Winogradskyella</taxon>
    </lineage>
</organism>
<dbReference type="Gene3D" id="2.40.128.490">
    <property type="entry name" value="Uncharacterised protein PF14869, DUF4488"/>
    <property type="match status" value="1"/>
</dbReference>